<evidence type="ECO:0000256" key="1">
    <source>
        <dbReference type="ARBA" id="ARBA00001946"/>
    </source>
</evidence>
<dbReference type="InterPro" id="IPR050469">
    <property type="entry name" value="Diguanylate_Cyclase"/>
</dbReference>
<name>A0AAU7Y5K7_9PSED</name>
<evidence type="ECO:0000313" key="8">
    <source>
        <dbReference type="EMBL" id="XBY64284.1"/>
    </source>
</evidence>
<dbReference type="GO" id="GO:0052621">
    <property type="term" value="F:diguanylate cyclase activity"/>
    <property type="evidence" value="ECO:0007669"/>
    <property type="project" value="UniProtKB-EC"/>
</dbReference>
<dbReference type="CDD" id="cd01949">
    <property type="entry name" value="GGDEF"/>
    <property type="match status" value="1"/>
</dbReference>
<accession>A0AAU7Y5K7</accession>
<feature type="domain" description="GGDEF" evidence="7">
    <location>
        <begin position="569"/>
        <end position="699"/>
    </location>
</feature>
<dbReference type="FunFam" id="3.30.70.270:FF:000001">
    <property type="entry name" value="Diguanylate cyclase domain protein"/>
    <property type="match status" value="1"/>
</dbReference>
<keyword evidence="5" id="KW-0175">Coiled coil</keyword>
<dbReference type="EC" id="2.7.7.65" evidence="3"/>
<dbReference type="AlphaFoldDB" id="A0AAU7Y5K7"/>
<evidence type="ECO:0000256" key="4">
    <source>
        <dbReference type="ARBA" id="ARBA00034247"/>
    </source>
</evidence>
<evidence type="ECO:0000256" key="3">
    <source>
        <dbReference type="ARBA" id="ARBA00012528"/>
    </source>
</evidence>
<comment type="catalytic activity">
    <reaction evidence="4">
        <text>2 GTP = 3',3'-c-di-GMP + 2 diphosphate</text>
        <dbReference type="Rhea" id="RHEA:24898"/>
        <dbReference type="ChEBI" id="CHEBI:33019"/>
        <dbReference type="ChEBI" id="CHEBI:37565"/>
        <dbReference type="ChEBI" id="CHEBI:58805"/>
        <dbReference type="EC" id="2.7.7.65"/>
    </reaction>
</comment>
<keyword evidence="8" id="KW-0548">Nucleotidyltransferase</keyword>
<evidence type="ECO:0000256" key="2">
    <source>
        <dbReference type="ARBA" id="ARBA00004533"/>
    </source>
</evidence>
<dbReference type="PANTHER" id="PTHR45138:SF9">
    <property type="entry name" value="DIGUANYLATE CYCLASE DGCM-RELATED"/>
    <property type="match status" value="1"/>
</dbReference>
<keyword evidence="8" id="KW-0808">Transferase</keyword>
<dbReference type="EMBL" id="CP158373">
    <property type="protein sequence ID" value="XBY64284.1"/>
    <property type="molecule type" value="Genomic_DNA"/>
</dbReference>
<feature type="compositionally biased region" description="Low complexity" evidence="6">
    <location>
        <begin position="203"/>
        <end position="212"/>
    </location>
</feature>
<feature type="compositionally biased region" description="Low complexity" evidence="6">
    <location>
        <begin position="181"/>
        <end position="195"/>
    </location>
</feature>
<protein>
    <recommendedName>
        <fullName evidence="3">diguanylate cyclase</fullName>
        <ecNumber evidence="3">2.7.7.65</ecNumber>
    </recommendedName>
</protein>
<comment type="cofactor">
    <cofactor evidence="1">
        <name>Mg(2+)</name>
        <dbReference type="ChEBI" id="CHEBI:18420"/>
    </cofactor>
</comment>
<dbReference type="PROSITE" id="PS50887">
    <property type="entry name" value="GGDEF"/>
    <property type="match status" value="1"/>
</dbReference>
<feature type="coiled-coil region" evidence="5">
    <location>
        <begin position="479"/>
        <end position="538"/>
    </location>
</feature>
<dbReference type="PANTHER" id="PTHR45138">
    <property type="entry name" value="REGULATORY COMPONENTS OF SENSORY TRANSDUCTION SYSTEM"/>
    <property type="match status" value="1"/>
</dbReference>
<dbReference type="InterPro" id="IPR029787">
    <property type="entry name" value="Nucleotide_cyclase"/>
</dbReference>
<dbReference type="Pfam" id="PF00990">
    <property type="entry name" value="GGDEF"/>
    <property type="match status" value="1"/>
</dbReference>
<feature type="region of interest" description="Disordered" evidence="6">
    <location>
        <begin position="176"/>
        <end position="225"/>
    </location>
</feature>
<feature type="region of interest" description="Disordered" evidence="6">
    <location>
        <begin position="250"/>
        <end position="269"/>
    </location>
</feature>
<dbReference type="GO" id="GO:0043709">
    <property type="term" value="P:cell adhesion involved in single-species biofilm formation"/>
    <property type="evidence" value="ECO:0007669"/>
    <property type="project" value="TreeGrafter"/>
</dbReference>
<evidence type="ECO:0000259" key="7">
    <source>
        <dbReference type="PROSITE" id="PS50887"/>
    </source>
</evidence>
<sequence>MSDDGQRWKEKYLQSLEQQEKLERRWDARLDLLRRGLVRSSLAAEGSDKAVDQCMQELREIIRGDQIDAGLSALIPRLEKAVLDSEQRRQQRIDQNVGALTGLTNQLLKLDVPRDVRKSLKQFAKRIDERASQAREMPALLGELSGLQQRALDEIANTDPAAPKPGLLQRLFGSQGDATEDAQPAAAALPTGDALAPPPAVPAPAALQAAPPLDDEPAPPAQALAAAPAPVVPAPGVPPTVEAAPVAAAPAPAPAPAPAQAPVPTPAAATEQSASAQVVAEAAPVVAPLVPEVAPAAPVEPLAAAAPAPVTALADGVSPSLTPRLDSLPLPAALLTGEGDPGYALPTPPEPGYSAVAPHVAASLRGLLDELDLPERHKPQGEALRERLVGGLNWYELVPVLDDLAVLVLAVTNSEHRDFAIYLKQLNERLVAFVASISAAQEGYSETLESARVLDDQLREQVSDLQSSVQDATDLDDLKRAVEKRLDGLLSTMNDYQRQRAAREEEVGGRLKVLVDRVATMEQEASSFRDHLEEQRQKALSDPLTGLPNRAAWSERLELEVARWKRYGGELLLAVLDIDHFKRINDNYGHLAGDKVLKIIAGEIAKRLRKTDFIARFGGEEFVLLLPATPLEGGQQLLDTLRSAIEQCPFHFKGEPVTITLSGGLVSFVEGEKDEQAFERADQALYRAKREGRNRIELG</sequence>
<dbReference type="RefSeq" id="WP_350447409.1">
    <property type="nucleotide sequence ID" value="NZ_CP158373.1"/>
</dbReference>
<comment type="subcellular location">
    <subcellularLocation>
        <location evidence="2">Cell inner membrane</location>
    </subcellularLocation>
</comment>
<dbReference type="InterPro" id="IPR043128">
    <property type="entry name" value="Rev_trsase/Diguanyl_cyclase"/>
</dbReference>
<evidence type="ECO:0000256" key="5">
    <source>
        <dbReference type="SAM" id="Coils"/>
    </source>
</evidence>
<dbReference type="GO" id="GO:1902201">
    <property type="term" value="P:negative regulation of bacterial-type flagellum-dependent cell motility"/>
    <property type="evidence" value="ECO:0007669"/>
    <property type="project" value="TreeGrafter"/>
</dbReference>
<dbReference type="Pfam" id="PF20975">
    <property type="entry name" value="DGCcoil"/>
    <property type="match status" value="1"/>
</dbReference>
<reference evidence="8" key="1">
    <citation type="submission" date="2023-08" db="EMBL/GenBank/DDBJ databases">
        <title>Increased levels of nutrients transform a symbiont into a lethal pathobiont.</title>
        <authorList>
            <person name="Lachnit T."/>
            <person name="Ulrich L."/>
            <person name="Willmer F.M."/>
            <person name="Hasenbein T."/>
            <person name="Steiner L.X."/>
            <person name="Wolters M."/>
            <person name="Herbst E.M."/>
            <person name="Deines P."/>
        </authorList>
    </citation>
    <scope>NUCLEOTIDE SEQUENCE</scope>
    <source>
        <strain evidence="8">T3</strain>
    </source>
</reference>
<dbReference type="GO" id="GO:0005886">
    <property type="term" value="C:plasma membrane"/>
    <property type="evidence" value="ECO:0007669"/>
    <property type="project" value="UniProtKB-SubCell"/>
</dbReference>
<gene>
    <name evidence="8" type="ORF">ABS648_00575</name>
</gene>
<dbReference type="InterPro" id="IPR000160">
    <property type="entry name" value="GGDEF_dom"/>
</dbReference>
<dbReference type="NCBIfam" id="TIGR00254">
    <property type="entry name" value="GGDEF"/>
    <property type="match status" value="1"/>
</dbReference>
<feature type="compositionally biased region" description="Pro residues" evidence="6">
    <location>
        <begin position="251"/>
        <end position="265"/>
    </location>
</feature>
<dbReference type="InterPro" id="IPR048516">
    <property type="entry name" value="DGCcoil"/>
</dbReference>
<dbReference type="SMART" id="SM00267">
    <property type="entry name" value="GGDEF"/>
    <property type="match status" value="1"/>
</dbReference>
<proteinExistence type="predicted"/>
<dbReference type="Gene3D" id="3.30.70.270">
    <property type="match status" value="1"/>
</dbReference>
<dbReference type="SUPFAM" id="SSF55073">
    <property type="entry name" value="Nucleotide cyclase"/>
    <property type="match status" value="1"/>
</dbReference>
<organism evidence="8">
    <name type="scientific">Pseudomonas solani</name>
    <dbReference type="NCBI Taxonomy" id="2731552"/>
    <lineage>
        <taxon>Bacteria</taxon>
        <taxon>Pseudomonadati</taxon>
        <taxon>Pseudomonadota</taxon>
        <taxon>Gammaproteobacteria</taxon>
        <taxon>Pseudomonadales</taxon>
        <taxon>Pseudomonadaceae</taxon>
        <taxon>Pseudomonas</taxon>
    </lineage>
</organism>
<evidence type="ECO:0000256" key="6">
    <source>
        <dbReference type="SAM" id="MobiDB-lite"/>
    </source>
</evidence>